<dbReference type="SUPFAM" id="SSF57959">
    <property type="entry name" value="Leucine zipper domain"/>
    <property type="match status" value="1"/>
</dbReference>
<keyword evidence="3" id="KW-1185">Reference proteome</keyword>
<feature type="compositionally biased region" description="Basic residues" evidence="1">
    <location>
        <begin position="362"/>
        <end position="372"/>
    </location>
</feature>
<accession>A0A8H3TSE5</accession>
<feature type="compositionally biased region" description="Polar residues" evidence="1">
    <location>
        <begin position="269"/>
        <end position="278"/>
    </location>
</feature>
<comment type="caution">
    <text evidence="2">The sequence shown here is derived from an EMBL/GenBank/DDBJ whole genome shotgun (WGS) entry which is preliminary data.</text>
</comment>
<feature type="region of interest" description="Disordered" evidence="1">
    <location>
        <begin position="344"/>
        <end position="392"/>
    </location>
</feature>
<dbReference type="Gene3D" id="1.20.5.170">
    <property type="match status" value="1"/>
</dbReference>
<feature type="compositionally biased region" description="Acidic residues" evidence="1">
    <location>
        <begin position="344"/>
        <end position="354"/>
    </location>
</feature>
<dbReference type="EMBL" id="BLZA01000017">
    <property type="protein sequence ID" value="GHJ86159.1"/>
    <property type="molecule type" value="Genomic_DNA"/>
</dbReference>
<organism evidence="2 3">
    <name type="scientific">Naganishia liquefaciens</name>
    <dbReference type="NCBI Taxonomy" id="104408"/>
    <lineage>
        <taxon>Eukaryota</taxon>
        <taxon>Fungi</taxon>
        <taxon>Dikarya</taxon>
        <taxon>Basidiomycota</taxon>
        <taxon>Agaricomycotina</taxon>
        <taxon>Tremellomycetes</taxon>
        <taxon>Filobasidiales</taxon>
        <taxon>Filobasidiaceae</taxon>
        <taxon>Naganishia</taxon>
    </lineage>
</organism>
<gene>
    <name evidence="2" type="ORF">NliqN6_2561</name>
</gene>
<dbReference type="GO" id="GO:0003700">
    <property type="term" value="F:DNA-binding transcription factor activity"/>
    <property type="evidence" value="ECO:0007669"/>
    <property type="project" value="InterPro"/>
</dbReference>
<dbReference type="CDD" id="cd14686">
    <property type="entry name" value="bZIP"/>
    <property type="match status" value="1"/>
</dbReference>
<feature type="region of interest" description="Disordered" evidence="1">
    <location>
        <begin position="170"/>
        <end position="289"/>
    </location>
</feature>
<evidence type="ECO:0000313" key="2">
    <source>
        <dbReference type="EMBL" id="GHJ86159.1"/>
    </source>
</evidence>
<evidence type="ECO:0008006" key="4">
    <source>
        <dbReference type="Google" id="ProtNLM"/>
    </source>
</evidence>
<dbReference type="InterPro" id="IPR046347">
    <property type="entry name" value="bZIP_sf"/>
</dbReference>
<dbReference type="OrthoDB" id="2591521at2759"/>
<name>A0A8H3TSE5_9TREE</name>
<evidence type="ECO:0000313" key="3">
    <source>
        <dbReference type="Proteomes" id="UP000620104"/>
    </source>
</evidence>
<sequence>MQVEDSQVDSCTYQAIPVYAANPAHGLQPAALIYEPDPQDFLNQRLICDDISTGYFSMPRKLSTQMSNPFAHTYPYHPSNSVSLSAIQPFESCLPPSIITHTGPNDYPQYLLPSSVTTVAPDNGAASLSGQLSVDNGLWTNSAMPVSLEYPYDIQSFYVNSDGTKSDVWSSTVTPPIHQNARLNNKRSSEEMTEQMMDPPSGSHREKRQRLGMRVNTNLGAMELPDSSPASSNGTADDNMQRSPSVPEVCTPPPTGPQHLRPRKLVDYNSATPTTSPNDSRRAISAAARAQSITDHVLEIYRSYAKPKEGADGDTQPPVGALPFIEGYEPVLPAFPELSGDEMALSDEDDESESAEQSPVASKRKGGKRSPKSGRGQDKVSNRVAARRHREMTKERLKNLEKLRSWLDEALAEYEKSNRMLQNNYQQLQQENYTLQRSMVIPL</sequence>
<proteinExistence type="predicted"/>
<reference evidence="2" key="1">
    <citation type="submission" date="2020-07" db="EMBL/GenBank/DDBJ databases">
        <title>Draft Genome Sequence of a Deep-Sea Yeast, Naganishia (Cryptococcus) liquefaciens strain N6.</title>
        <authorList>
            <person name="Han Y.W."/>
            <person name="Kajitani R."/>
            <person name="Morimoto H."/>
            <person name="Parhat M."/>
            <person name="Tsubouchi H."/>
            <person name="Bakenova O."/>
            <person name="Ogata M."/>
            <person name="Argunhan B."/>
            <person name="Aoki R."/>
            <person name="Kajiwara S."/>
            <person name="Itoh T."/>
            <person name="Iwasaki H."/>
        </authorList>
    </citation>
    <scope>NUCLEOTIDE SEQUENCE</scope>
    <source>
        <strain evidence="2">N6</strain>
    </source>
</reference>
<protein>
    <recommendedName>
        <fullName evidence="4">BZIP domain-containing protein</fullName>
    </recommendedName>
</protein>
<dbReference type="Proteomes" id="UP000620104">
    <property type="component" value="Unassembled WGS sequence"/>
</dbReference>
<feature type="compositionally biased region" description="Polar residues" evidence="1">
    <location>
        <begin position="228"/>
        <end position="244"/>
    </location>
</feature>
<evidence type="ECO:0000256" key="1">
    <source>
        <dbReference type="SAM" id="MobiDB-lite"/>
    </source>
</evidence>
<dbReference type="AlphaFoldDB" id="A0A8H3TSE5"/>